<dbReference type="EMBL" id="CM047945">
    <property type="protein sequence ID" value="KAI9898777.1"/>
    <property type="molecule type" value="Genomic_DNA"/>
</dbReference>
<proteinExistence type="predicted"/>
<sequence length="413" mass="44566">MATVTRQPFAPLDGARLQNLTSLKNRQNALSSTSPSKRKVEQVDVADAENVDPLLFSKRAKSGKSSSPKDGVVKPSNFILTSKPAPVKPLSISASAPSPTPARRFATPKSPAAKLNSGVKGTVSLTAPAGRSPTRAKRAGLLGNSRRRTLGRVDPPSFGPKHGAGHAAPFSLDAALKGTIPSYASRPSTKPVKPVALVEPEMNASWFFDIHEDTPEQEMTNMLQHSTCTLDISSDEESEQRARRESKENKENVAPADDISQTTSARTTQRLREEDEMIYEKQRVALGEMDVTSFYPTGCDSESVIYIPGDEPDARPSNLSSNEPESASKSEVADLEVTATSEAKQESDFDIEEDVDALMQQKKHVKSKLSQELEPDVESVLEPIEGTGENFELWESTSAKDDEQTSGGAVASS</sequence>
<gene>
    <name evidence="1" type="ORF">N3K66_007137</name>
</gene>
<reference evidence="1" key="1">
    <citation type="submission" date="2022-10" db="EMBL/GenBank/DDBJ databases">
        <title>Complete Genome of Trichothecium roseum strain YXFP-22015, a Plant Pathogen Isolated from Citrus.</title>
        <authorList>
            <person name="Wang Y."/>
            <person name="Zhu L."/>
        </authorList>
    </citation>
    <scope>NUCLEOTIDE SEQUENCE</scope>
    <source>
        <strain evidence="1">YXFP-22015</strain>
    </source>
</reference>
<evidence type="ECO:0000313" key="1">
    <source>
        <dbReference type="EMBL" id="KAI9898777.1"/>
    </source>
</evidence>
<organism evidence="1 2">
    <name type="scientific">Trichothecium roseum</name>
    <dbReference type="NCBI Taxonomy" id="47278"/>
    <lineage>
        <taxon>Eukaryota</taxon>
        <taxon>Fungi</taxon>
        <taxon>Dikarya</taxon>
        <taxon>Ascomycota</taxon>
        <taxon>Pezizomycotina</taxon>
        <taxon>Sordariomycetes</taxon>
        <taxon>Hypocreomycetidae</taxon>
        <taxon>Hypocreales</taxon>
        <taxon>Hypocreales incertae sedis</taxon>
        <taxon>Trichothecium</taxon>
    </lineage>
</organism>
<keyword evidence="2" id="KW-1185">Reference proteome</keyword>
<accession>A0ACC0UXA4</accession>
<dbReference type="Proteomes" id="UP001163324">
    <property type="component" value="Chromosome 6"/>
</dbReference>
<name>A0ACC0UXA4_9HYPO</name>
<protein>
    <submittedName>
        <fullName evidence="1">Uncharacterized protein</fullName>
    </submittedName>
</protein>
<evidence type="ECO:0000313" key="2">
    <source>
        <dbReference type="Proteomes" id="UP001163324"/>
    </source>
</evidence>
<comment type="caution">
    <text evidence="1">The sequence shown here is derived from an EMBL/GenBank/DDBJ whole genome shotgun (WGS) entry which is preliminary data.</text>
</comment>